<gene>
    <name evidence="2" type="ORF">E3N88_19661</name>
</gene>
<dbReference type="Pfam" id="PF08387">
    <property type="entry name" value="FBD"/>
    <property type="match status" value="1"/>
</dbReference>
<sequence length="389" mass="45021">METESLSLDIISTLPDNIIESILSLMPIRDALRTSILSKRWQYCWQNMPKLEFTNDMVKGPYTCGCTHFRKCKSINAIFHVLLLHNGPTTIKLDWSGRELEMFPEFDQIINCLPSQNNMKELILSFRNGYYMLPLSFFSLQGLECLHLKNCGFEPPSTFNGFRRLRSLLFMNVVVSSAMLQRLLSNCPLLNEISLNGYQKCQFIARENKFTFVDLFRCAPLIENLDISKYYMKYLCTGGMPHKLSTSPTRLKYLFLDVCLMEQDEISSIICMIRSSPLLVKIVFMMYDNDKPPVRRTPNNFLDLENYSDLKLDHLETLEIEMFSNLAIEMEFVKLIMAKSAVLKKVQLDLSDNVCVDEELKMLRDLVQHPLPRASPSAKLIIQRPKTCL</sequence>
<dbReference type="EMBL" id="SZYD01000010">
    <property type="protein sequence ID" value="KAD4982990.1"/>
    <property type="molecule type" value="Genomic_DNA"/>
</dbReference>
<feature type="domain" description="F-box" evidence="1">
    <location>
        <begin position="8"/>
        <end position="42"/>
    </location>
</feature>
<dbReference type="AlphaFoldDB" id="A0A5N6NR91"/>
<dbReference type="PROSITE" id="PS50181">
    <property type="entry name" value="FBOX"/>
    <property type="match status" value="1"/>
</dbReference>
<dbReference type="InterPro" id="IPR006566">
    <property type="entry name" value="FBD"/>
</dbReference>
<dbReference type="CDD" id="cd22160">
    <property type="entry name" value="F-box_AtFBL13-like"/>
    <property type="match status" value="1"/>
</dbReference>
<dbReference type="SMART" id="SM00256">
    <property type="entry name" value="FBOX"/>
    <property type="match status" value="1"/>
</dbReference>
<evidence type="ECO:0000313" key="2">
    <source>
        <dbReference type="EMBL" id="KAD4982990.1"/>
    </source>
</evidence>
<accession>A0A5N6NR91</accession>
<dbReference type="Gene3D" id="3.80.10.10">
    <property type="entry name" value="Ribonuclease Inhibitor"/>
    <property type="match status" value="1"/>
</dbReference>
<proteinExistence type="predicted"/>
<dbReference type="OrthoDB" id="1274461at2759"/>
<comment type="caution">
    <text evidence="2">The sequence shown here is derived from an EMBL/GenBank/DDBJ whole genome shotgun (WGS) entry which is preliminary data.</text>
</comment>
<dbReference type="InterPro" id="IPR055411">
    <property type="entry name" value="LRR_FXL15/At3g58940/PEG3-like"/>
</dbReference>
<organism evidence="2 3">
    <name type="scientific">Mikania micrantha</name>
    <name type="common">bitter vine</name>
    <dbReference type="NCBI Taxonomy" id="192012"/>
    <lineage>
        <taxon>Eukaryota</taxon>
        <taxon>Viridiplantae</taxon>
        <taxon>Streptophyta</taxon>
        <taxon>Embryophyta</taxon>
        <taxon>Tracheophyta</taxon>
        <taxon>Spermatophyta</taxon>
        <taxon>Magnoliopsida</taxon>
        <taxon>eudicotyledons</taxon>
        <taxon>Gunneridae</taxon>
        <taxon>Pentapetalae</taxon>
        <taxon>asterids</taxon>
        <taxon>campanulids</taxon>
        <taxon>Asterales</taxon>
        <taxon>Asteraceae</taxon>
        <taxon>Asteroideae</taxon>
        <taxon>Heliantheae alliance</taxon>
        <taxon>Eupatorieae</taxon>
        <taxon>Mikania</taxon>
    </lineage>
</organism>
<dbReference type="Proteomes" id="UP000326396">
    <property type="component" value="Linkage Group LG18"/>
</dbReference>
<keyword evidence="3" id="KW-1185">Reference proteome</keyword>
<dbReference type="Gene3D" id="1.20.1280.50">
    <property type="match status" value="1"/>
</dbReference>
<evidence type="ECO:0000259" key="1">
    <source>
        <dbReference type="PROSITE" id="PS50181"/>
    </source>
</evidence>
<dbReference type="PANTHER" id="PTHR31639:SF315">
    <property type="entry name" value="LEUCINE-RICH REPEAT DOMAIN SUPERFAMILY, F-BOX-LIKE DOMAIN SUPERFAMILY"/>
    <property type="match status" value="1"/>
</dbReference>
<dbReference type="SUPFAM" id="SSF81383">
    <property type="entry name" value="F-box domain"/>
    <property type="match status" value="1"/>
</dbReference>
<dbReference type="Pfam" id="PF00646">
    <property type="entry name" value="F-box"/>
    <property type="match status" value="1"/>
</dbReference>
<dbReference type="InterPro" id="IPR053781">
    <property type="entry name" value="F-box_AtFBL13-like"/>
</dbReference>
<evidence type="ECO:0000313" key="3">
    <source>
        <dbReference type="Proteomes" id="UP000326396"/>
    </source>
</evidence>
<dbReference type="InterPro" id="IPR001810">
    <property type="entry name" value="F-box_dom"/>
</dbReference>
<protein>
    <recommendedName>
        <fullName evidence="1">F-box domain-containing protein</fullName>
    </recommendedName>
</protein>
<dbReference type="InterPro" id="IPR036047">
    <property type="entry name" value="F-box-like_dom_sf"/>
</dbReference>
<dbReference type="Pfam" id="PF24758">
    <property type="entry name" value="LRR_At5g56370"/>
    <property type="match status" value="1"/>
</dbReference>
<name>A0A5N6NR91_9ASTR</name>
<reference evidence="2 3" key="1">
    <citation type="submission" date="2019-05" db="EMBL/GenBank/DDBJ databases">
        <title>Mikania micrantha, genome provides insights into the molecular mechanism of rapid growth.</title>
        <authorList>
            <person name="Liu B."/>
        </authorList>
    </citation>
    <scope>NUCLEOTIDE SEQUENCE [LARGE SCALE GENOMIC DNA]</scope>
    <source>
        <strain evidence="2">NLD-2019</strain>
        <tissue evidence="2">Leaf</tissue>
    </source>
</reference>
<dbReference type="SUPFAM" id="SSF52047">
    <property type="entry name" value="RNI-like"/>
    <property type="match status" value="1"/>
</dbReference>
<dbReference type="SMART" id="SM00579">
    <property type="entry name" value="FBD"/>
    <property type="match status" value="1"/>
</dbReference>
<dbReference type="InterPro" id="IPR032675">
    <property type="entry name" value="LRR_dom_sf"/>
</dbReference>
<dbReference type="PANTHER" id="PTHR31639">
    <property type="entry name" value="F-BOX PROTEIN-LIKE"/>
    <property type="match status" value="1"/>
</dbReference>